<name>A0AA36C4N1_9BILA</name>
<keyword evidence="3" id="KW-1185">Reference proteome</keyword>
<evidence type="ECO:0000313" key="3">
    <source>
        <dbReference type="Proteomes" id="UP001177023"/>
    </source>
</evidence>
<gene>
    <name evidence="2" type="ORF">MSPICULIGERA_LOCUS462</name>
</gene>
<sequence>MSGSMADYLKRYTSGSAENDAAKKKKKKKEKDIKPPTTRMRIMEEDAFVNITSAGKNDNSDDEDELRIVEQLKKQANTALSYRKTFAPIGEGTSETGG</sequence>
<evidence type="ECO:0000256" key="1">
    <source>
        <dbReference type="SAM" id="MobiDB-lite"/>
    </source>
</evidence>
<feature type="non-terminal residue" evidence="2">
    <location>
        <position position="1"/>
    </location>
</feature>
<reference evidence="2" key="1">
    <citation type="submission" date="2023-06" db="EMBL/GenBank/DDBJ databases">
        <authorList>
            <person name="Delattre M."/>
        </authorList>
    </citation>
    <scope>NUCLEOTIDE SEQUENCE</scope>
    <source>
        <strain evidence="2">AF72</strain>
    </source>
</reference>
<evidence type="ECO:0000313" key="2">
    <source>
        <dbReference type="EMBL" id="CAJ0557704.1"/>
    </source>
</evidence>
<comment type="caution">
    <text evidence="2">The sequence shown here is derived from an EMBL/GenBank/DDBJ whole genome shotgun (WGS) entry which is preliminary data.</text>
</comment>
<accession>A0AA36C4N1</accession>
<protein>
    <submittedName>
        <fullName evidence="2">Uncharacterized protein</fullName>
    </submittedName>
</protein>
<dbReference type="AlphaFoldDB" id="A0AA36C4N1"/>
<feature type="region of interest" description="Disordered" evidence="1">
    <location>
        <begin position="1"/>
        <end position="40"/>
    </location>
</feature>
<dbReference type="EMBL" id="CATQJA010000074">
    <property type="protein sequence ID" value="CAJ0557704.1"/>
    <property type="molecule type" value="Genomic_DNA"/>
</dbReference>
<dbReference type="Proteomes" id="UP001177023">
    <property type="component" value="Unassembled WGS sequence"/>
</dbReference>
<proteinExistence type="predicted"/>
<organism evidence="2 3">
    <name type="scientific">Mesorhabditis spiculigera</name>
    <dbReference type="NCBI Taxonomy" id="96644"/>
    <lineage>
        <taxon>Eukaryota</taxon>
        <taxon>Metazoa</taxon>
        <taxon>Ecdysozoa</taxon>
        <taxon>Nematoda</taxon>
        <taxon>Chromadorea</taxon>
        <taxon>Rhabditida</taxon>
        <taxon>Rhabditina</taxon>
        <taxon>Rhabditomorpha</taxon>
        <taxon>Rhabditoidea</taxon>
        <taxon>Rhabditidae</taxon>
        <taxon>Mesorhabditinae</taxon>
        <taxon>Mesorhabditis</taxon>
    </lineage>
</organism>